<name>A0A135I5A4_9GAMM</name>
<dbReference type="RefSeq" id="WP_067419220.1">
    <property type="nucleotide sequence ID" value="NZ_LNTY01000050.1"/>
</dbReference>
<dbReference type="PROSITE" id="PS01320">
    <property type="entry name" value="UPF0067"/>
    <property type="match status" value="1"/>
</dbReference>
<dbReference type="PANTHER" id="PTHR21021">
    <property type="entry name" value="GAF/PUTATIVE CYTOSKELETAL PROTEIN"/>
    <property type="match status" value="1"/>
</dbReference>
<accession>A0A135I5A4</accession>
<proteinExistence type="inferred from homology"/>
<dbReference type="PANTHER" id="PTHR21021:SF15">
    <property type="entry name" value="FREE METHIONINE-R-SULFOXIDE REDUCTASE"/>
    <property type="match status" value="1"/>
</dbReference>
<evidence type="ECO:0000259" key="2">
    <source>
        <dbReference type="Pfam" id="PF13185"/>
    </source>
</evidence>
<gene>
    <name evidence="3" type="ORF">ATN88_08250</name>
</gene>
<dbReference type="InterPro" id="IPR003018">
    <property type="entry name" value="GAF"/>
</dbReference>
<protein>
    <submittedName>
        <fullName evidence="3">GAF domain-containing protein</fullName>
    </submittedName>
</protein>
<dbReference type="SUPFAM" id="SSF55781">
    <property type="entry name" value="GAF domain-like"/>
    <property type="match status" value="1"/>
</dbReference>
<dbReference type="InterPro" id="IPR000614">
    <property type="entry name" value="FRMsr_CS"/>
</dbReference>
<evidence type="ECO:0000313" key="4">
    <source>
        <dbReference type="Proteomes" id="UP000070529"/>
    </source>
</evidence>
<dbReference type="GO" id="GO:0005829">
    <property type="term" value="C:cytosol"/>
    <property type="evidence" value="ECO:0007669"/>
    <property type="project" value="TreeGrafter"/>
</dbReference>
<evidence type="ECO:0000313" key="3">
    <source>
        <dbReference type="EMBL" id="KXF80635.1"/>
    </source>
</evidence>
<dbReference type="OrthoDB" id="9796252at2"/>
<reference evidence="3 4" key="1">
    <citation type="submission" date="2015-11" db="EMBL/GenBank/DDBJ databases">
        <title>Genomic Taxonomy of the Vibrionaceae.</title>
        <authorList>
            <person name="Gomez-Gil B."/>
            <person name="Enciso-Ibarra J."/>
        </authorList>
    </citation>
    <scope>NUCLEOTIDE SEQUENCE [LARGE SCALE GENOMIC DNA]</scope>
    <source>
        <strain evidence="3 4">CAIM 912</strain>
    </source>
</reference>
<dbReference type="AlphaFoldDB" id="A0A135I5A4"/>
<dbReference type="EMBL" id="LNTY01000050">
    <property type="protein sequence ID" value="KXF80635.1"/>
    <property type="molecule type" value="Genomic_DNA"/>
</dbReference>
<organism evidence="3 4">
    <name type="scientific">Enterovibrio coralii</name>
    <dbReference type="NCBI Taxonomy" id="294935"/>
    <lineage>
        <taxon>Bacteria</taxon>
        <taxon>Pseudomonadati</taxon>
        <taxon>Pseudomonadota</taxon>
        <taxon>Gammaproteobacteria</taxon>
        <taxon>Vibrionales</taxon>
        <taxon>Vibrionaceae</taxon>
        <taxon>Enterovibrio</taxon>
    </lineage>
</organism>
<dbReference type="STRING" id="294935.ATN88_08250"/>
<dbReference type="FunFam" id="3.30.450.40:FF:000008">
    <property type="entry name" value="GAF domain-containing proteins"/>
    <property type="match status" value="1"/>
</dbReference>
<comment type="caution">
    <text evidence="3">The sequence shown here is derived from an EMBL/GenBank/DDBJ whole genome shotgun (WGS) entry which is preliminary data.</text>
</comment>
<dbReference type="Proteomes" id="UP000070529">
    <property type="component" value="Unassembled WGS sequence"/>
</dbReference>
<evidence type="ECO:0000256" key="1">
    <source>
        <dbReference type="ARBA" id="ARBA00038454"/>
    </source>
</evidence>
<feature type="domain" description="GAF" evidence="2">
    <location>
        <begin position="37"/>
        <end position="146"/>
    </location>
</feature>
<dbReference type="Pfam" id="PF13185">
    <property type="entry name" value="GAF_2"/>
    <property type="match status" value="1"/>
</dbReference>
<dbReference type="InterPro" id="IPR051330">
    <property type="entry name" value="Phosphatase_reg/MetRdx"/>
</dbReference>
<dbReference type="GO" id="GO:0033745">
    <property type="term" value="F:L-methionine-(R)-S-oxide reductase activity"/>
    <property type="evidence" value="ECO:0007669"/>
    <property type="project" value="TreeGrafter"/>
</dbReference>
<sequence>MENKVDFYATLTRQAAALVEGEPNLIANLANVSALLFQALPDINWSGFYLDDGDMLVLGPFQGKPACVRIPYEKGVCGSAFTKQEVVRVEDVHQFDGHIACDAASNSEIVLPLYVKGKLVGVLDIDSPNIGRFDHDDETGLTLLVTELQKHL</sequence>
<comment type="similarity">
    <text evidence="1">Belongs to the free Met sulfoxide reductase family.</text>
</comment>
<dbReference type="InterPro" id="IPR029016">
    <property type="entry name" value="GAF-like_dom_sf"/>
</dbReference>
<dbReference type="Gene3D" id="3.30.450.40">
    <property type="match status" value="1"/>
</dbReference>
<keyword evidence="4" id="KW-1185">Reference proteome</keyword>